<accession>A0ABR2EVB3</accession>
<sequence>MKIGLKILQIGNLLGGGKVKAAQAIRRQPHDWRAFNGVSCFEAIQERNRNKEYTIQALFFVRLWLLKLLWKCWRRLAGWGKFHIIIEPDSNVAYLGVESSTSTLVASEYLHRY</sequence>
<organism evidence="1 2">
    <name type="scientific">Hibiscus sabdariffa</name>
    <name type="common">roselle</name>
    <dbReference type="NCBI Taxonomy" id="183260"/>
    <lineage>
        <taxon>Eukaryota</taxon>
        <taxon>Viridiplantae</taxon>
        <taxon>Streptophyta</taxon>
        <taxon>Embryophyta</taxon>
        <taxon>Tracheophyta</taxon>
        <taxon>Spermatophyta</taxon>
        <taxon>Magnoliopsida</taxon>
        <taxon>eudicotyledons</taxon>
        <taxon>Gunneridae</taxon>
        <taxon>Pentapetalae</taxon>
        <taxon>rosids</taxon>
        <taxon>malvids</taxon>
        <taxon>Malvales</taxon>
        <taxon>Malvaceae</taxon>
        <taxon>Malvoideae</taxon>
        <taxon>Hibiscus</taxon>
    </lineage>
</organism>
<evidence type="ECO:0000313" key="2">
    <source>
        <dbReference type="Proteomes" id="UP001472677"/>
    </source>
</evidence>
<comment type="caution">
    <text evidence="1">The sequence shown here is derived from an EMBL/GenBank/DDBJ whole genome shotgun (WGS) entry which is preliminary data.</text>
</comment>
<gene>
    <name evidence="1" type="ORF">V6N12_058889</name>
</gene>
<dbReference type="EMBL" id="JBBPBM010000010">
    <property type="protein sequence ID" value="KAK8565323.1"/>
    <property type="molecule type" value="Genomic_DNA"/>
</dbReference>
<name>A0ABR2EVB3_9ROSI</name>
<reference evidence="1 2" key="1">
    <citation type="journal article" date="2024" name="G3 (Bethesda)">
        <title>Genome assembly of Hibiscus sabdariffa L. provides insights into metabolisms of medicinal natural products.</title>
        <authorList>
            <person name="Kim T."/>
        </authorList>
    </citation>
    <scope>NUCLEOTIDE SEQUENCE [LARGE SCALE GENOMIC DNA]</scope>
    <source>
        <strain evidence="1">TK-2024</strain>
        <tissue evidence="1">Old leaves</tissue>
    </source>
</reference>
<keyword evidence="2" id="KW-1185">Reference proteome</keyword>
<protein>
    <submittedName>
        <fullName evidence="1">Uncharacterized protein</fullName>
    </submittedName>
</protein>
<evidence type="ECO:0000313" key="1">
    <source>
        <dbReference type="EMBL" id="KAK8565323.1"/>
    </source>
</evidence>
<dbReference type="Proteomes" id="UP001472677">
    <property type="component" value="Unassembled WGS sequence"/>
</dbReference>
<proteinExistence type="predicted"/>